<dbReference type="GO" id="GO:0016491">
    <property type="term" value="F:oxidoreductase activity"/>
    <property type="evidence" value="ECO:0007669"/>
    <property type="project" value="UniProtKB-KW"/>
</dbReference>
<protein>
    <submittedName>
        <fullName evidence="2">Uncharacterized protein</fullName>
    </submittedName>
</protein>
<dbReference type="PANTHER" id="PTHR43157">
    <property type="entry name" value="PHOSPHATIDYLINOSITOL-GLYCAN BIOSYNTHESIS CLASS F PROTEIN-RELATED"/>
    <property type="match status" value="1"/>
</dbReference>
<dbReference type="InterPro" id="IPR036291">
    <property type="entry name" value="NAD(P)-bd_dom_sf"/>
</dbReference>
<proteinExistence type="predicted"/>
<dbReference type="AlphaFoldDB" id="A0AAW1PV82"/>
<sequence>MVKLGWKSTADDVIRASRISLAGKTAIVTGGNTGIGKETVQSLAKAGARVVFTARSVSKADAAADYIRAAVKDANIVTKQMDLTDLSSIKAFTADFLKTEERLDLLICNAGVMACPQEYTSAGFELQIGTNHFGHFALVQQLIDRLQAQTFPSRIVVVASLAYAFGAIDIDDLHFRKRAYTKWSAYGQSKLANVLFAKQLATRTPDHVSVFSLHPGLVKTELGRHLMDSASFTARITQFFLSPVLKRPDQGAATSVFAATHPGLEQHCGAYFEDCAVAKLSTKAAKDMDMAARLWDATEQQLAACQAA</sequence>
<dbReference type="InterPro" id="IPR002347">
    <property type="entry name" value="SDR_fam"/>
</dbReference>
<evidence type="ECO:0000256" key="1">
    <source>
        <dbReference type="ARBA" id="ARBA00023002"/>
    </source>
</evidence>
<dbReference type="Proteomes" id="UP001465755">
    <property type="component" value="Unassembled WGS sequence"/>
</dbReference>
<keyword evidence="1" id="KW-0560">Oxidoreductase</keyword>
<dbReference type="SUPFAM" id="SSF51735">
    <property type="entry name" value="NAD(P)-binding Rossmann-fold domains"/>
    <property type="match status" value="1"/>
</dbReference>
<organism evidence="2 3">
    <name type="scientific">Symbiochloris irregularis</name>
    <dbReference type="NCBI Taxonomy" id="706552"/>
    <lineage>
        <taxon>Eukaryota</taxon>
        <taxon>Viridiplantae</taxon>
        <taxon>Chlorophyta</taxon>
        <taxon>core chlorophytes</taxon>
        <taxon>Trebouxiophyceae</taxon>
        <taxon>Trebouxiales</taxon>
        <taxon>Trebouxiaceae</taxon>
        <taxon>Symbiochloris</taxon>
    </lineage>
</organism>
<reference evidence="2 3" key="1">
    <citation type="journal article" date="2024" name="Nat. Commun.">
        <title>Phylogenomics reveals the evolutionary origins of lichenization in chlorophyte algae.</title>
        <authorList>
            <person name="Puginier C."/>
            <person name="Libourel C."/>
            <person name="Otte J."/>
            <person name="Skaloud P."/>
            <person name="Haon M."/>
            <person name="Grisel S."/>
            <person name="Petersen M."/>
            <person name="Berrin J.G."/>
            <person name="Delaux P.M."/>
            <person name="Dal Grande F."/>
            <person name="Keller J."/>
        </authorList>
    </citation>
    <scope>NUCLEOTIDE SEQUENCE [LARGE SCALE GENOMIC DNA]</scope>
    <source>
        <strain evidence="2 3">SAG 2036</strain>
    </source>
</reference>
<dbReference type="CDD" id="cd05327">
    <property type="entry name" value="retinol-DH_like_SDR_c_like"/>
    <property type="match status" value="1"/>
</dbReference>
<keyword evidence="3" id="KW-1185">Reference proteome</keyword>
<gene>
    <name evidence="2" type="ORF">WJX73_004097</name>
</gene>
<dbReference type="PANTHER" id="PTHR43157:SF73">
    <property type="entry name" value="WW DOMAIN-CONTAINING OXIDOREDUCTASE-LIKE PROTEIN"/>
    <property type="match status" value="1"/>
</dbReference>
<comment type="caution">
    <text evidence="2">The sequence shown here is derived from an EMBL/GenBank/DDBJ whole genome shotgun (WGS) entry which is preliminary data.</text>
</comment>
<dbReference type="EMBL" id="JALJOQ010000003">
    <property type="protein sequence ID" value="KAK9813700.1"/>
    <property type="molecule type" value="Genomic_DNA"/>
</dbReference>
<dbReference type="Gene3D" id="3.40.50.720">
    <property type="entry name" value="NAD(P)-binding Rossmann-like Domain"/>
    <property type="match status" value="1"/>
</dbReference>
<evidence type="ECO:0000313" key="3">
    <source>
        <dbReference type="Proteomes" id="UP001465755"/>
    </source>
</evidence>
<evidence type="ECO:0000313" key="2">
    <source>
        <dbReference type="EMBL" id="KAK9813700.1"/>
    </source>
</evidence>
<dbReference type="Pfam" id="PF00106">
    <property type="entry name" value="adh_short"/>
    <property type="match status" value="1"/>
</dbReference>
<dbReference type="PRINTS" id="PR00081">
    <property type="entry name" value="GDHRDH"/>
</dbReference>
<name>A0AAW1PV82_9CHLO</name>
<accession>A0AAW1PV82</accession>